<dbReference type="PANTHER" id="PTHR14950:SF37">
    <property type="entry name" value="ENDORIBONUCLEASE DICER"/>
    <property type="match status" value="1"/>
</dbReference>
<dbReference type="GO" id="GO:0004525">
    <property type="term" value="F:ribonuclease III activity"/>
    <property type="evidence" value="ECO:0007669"/>
    <property type="project" value="InterPro"/>
</dbReference>
<keyword evidence="4" id="KW-1185">Reference proteome</keyword>
<evidence type="ECO:0000256" key="1">
    <source>
        <dbReference type="ARBA" id="ARBA00022801"/>
    </source>
</evidence>
<feature type="domain" description="RNase III" evidence="2">
    <location>
        <begin position="4"/>
        <end position="127"/>
    </location>
</feature>
<comment type="caution">
    <text evidence="3">The sequence shown here is derived from an EMBL/GenBank/DDBJ whole genome shotgun (WGS) entry which is preliminary data.</text>
</comment>
<dbReference type="SUPFAM" id="SSF69065">
    <property type="entry name" value="RNase III domain-like"/>
    <property type="match status" value="1"/>
</dbReference>
<evidence type="ECO:0000259" key="2">
    <source>
        <dbReference type="PROSITE" id="PS50142"/>
    </source>
</evidence>
<dbReference type="CDD" id="cd00593">
    <property type="entry name" value="RIBOc"/>
    <property type="match status" value="1"/>
</dbReference>
<dbReference type="STRING" id="48709.A0A1D2NJH2"/>
<dbReference type="Gene3D" id="1.10.1520.10">
    <property type="entry name" value="Ribonuclease III domain"/>
    <property type="match status" value="1"/>
</dbReference>
<dbReference type="PANTHER" id="PTHR14950">
    <property type="entry name" value="DICER-RELATED"/>
    <property type="match status" value="1"/>
</dbReference>
<accession>A0A1D2NJH2</accession>
<dbReference type="GO" id="GO:0006396">
    <property type="term" value="P:RNA processing"/>
    <property type="evidence" value="ECO:0007669"/>
    <property type="project" value="InterPro"/>
</dbReference>
<evidence type="ECO:0000313" key="4">
    <source>
        <dbReference type="Proteomes" id="UP000094527"/>
    </source>
</evidence>
<protein>
    <submittedName>
        <fullName evidence="3">Ribonuclease 3</fullName>
    </submittedName>
</protein>
<dbReference type="Pfam" id="PF14622">
    <property type="entry name" value="Ribonucleas_3_3"/>
    <property type="match status" value="1"/>
</dbReference>
<proteinExistence type="predicted"/>
<dbReference type="SMART" id="SM00535">
    <property type="entry name" value="RIBOc"/>
    <property type="match status" value="1"/>
</dbReference>
<dbReference type="InterPro" id="IPR036389">
    <property type="entry name" value="RNase_III_sf"/>
</dbReference>
<dbReference type="OMA" id="HHERLEY"/>
<organism evidence="3 4">
    <name type="scientific">Orchesella cincta</name>
    <name type="common">Springtail</name>
    <name type="synonym">Podura cincta</name>
    <dbReference type="NCBI Taxonomy" id="48709"/>
    <lineage>
        <taxon>Eukaryota</taxon>
        <taxon>Metazoa</taxon>
        <taxon>Ecdysozoa</taxon>
        <taxon>Arthropoda</taxon>
        <taxon>Hexapoda</taxon>
        <taxon>Collembola</taxon>
        <taxon>Entomobryomorpha</taxon>
        <taxon>Entomobryoidea</taxon>
        <taxon>Orchesellidae</taxon>
        <taxon>Orchesellinae</taxon>
        <taxon>Orchesella</taxon>
    </lineage>
</organism>
<name>A0A1D2NJH2_ORCCI</name>
<gene>
    <name evidence="3" type="ORF">Ocin01_01300</name>
</gene>
<dbReference type="EMBL" id="LJIJ01000024">
    <property type="protein sequence ID" value="ODN05379.1"/>
    <property type="molecule type" value="Genomic_DNA"/>
</dbReference>
<evidence type="ECO:0000313" key="3">
    <source>
        <dbReference type="EMBL" id="ODN05379.1"/>
    </source>
</evidence>
<dbReference type="PROSITE" id="PS00517">
    <property type="entry name" value="RNASE_3_1"/>
    <property type="match status" value="1"/>
</dbReference>
<dbReference type="AlphaFoldDB" id="A0A1D2NJH2"/>
<dbReference type="PROSITE" id="PS50142">
    <property type="entry name" value="RNASE_3_2"/>
    <property type="match status" value="1"/>
</dbReference>
<keyword evidence="1" id="KW-0378">Hydrolase</keyword>
<sequence length="158" mass="17809">MSNLSELEVKIGYSFNDQALLKEAVTHGSTRNANLNLPHHERLEYLGDAILYTVISEYLFKKYPAASPGELSTKRQVLITDKKQNALAEELELYEHVVMNPSVSRYQFQRYGEFVEAIIGAVYMDAGGSTVNGLKKAKEVIFHLWQLEDPNTTGCLII</sequence>
<dbReference type="InterPro" id="IPR000999">
    <property type="entry name" value="RNase_III_dom"/>
</dbReference>
<reference evidence="3 4" key="1">
    <citation type="journal article" date="2016" name="Genome Biol. Evol.">
        <title>Gene Family Evolution Reflects Adaptation to Soil Environmental Stressors in the Genome of the Collembolan Orchesella cincta.</title>
        <authorList>
            <person name="Faddeeva-Vakhrusheva A."/>
            <person name="Derks M.F."/>
            <person name="Anvar S.Y."/>
            <person name="Agamennone V."/>
            <person name="Suring W."/>
            <person name="Smit S."/>
            <person name="van Straalen N.M."/>
            <person name="Roelofs D."/>
        </authorList>
    </citation>
    <scope>NUCLEOTIDE SEQUENCE [LARGE SCALE GENOMIC DNA]</scope>
    <source>
        <tissue evidence="3">Mixed pool</tissue>
    </source>
</reference>
<dbReference type="Proteomes" id="UP000094527">
    <property type="component" value="Unassembled WGS sequence"/>
</dbReference>